<dbReference type="Pfam" id="PF02423">
    <property type="entry name" value="OCD_Mu_crystall"/>
    <property type="match status" value="1"/>
</dbReference>
<dbReference type="PANTHER" id="PTHR13812:SF19">
    <property type="entry name" value="KETIMINE REDUCTASE MU-CRYSTALLIN"/>
    <property type="match status" value="1"/>
</dbReference>
<dbReference type="PANTHER" id="PTHR13812">
    <property type="entry name" value="KETIMINE REDUCTASE MU-CRYSTALLIN"/>
    <property type="match status" value="1"/>
</dbReference>
<dbReference type="OrthoDB" id="9809203at2"/>
<dbReference type="GO" id="GO:0005737">
    <property type="term" value="C:cytoplasm"/>
    <property type="evidence" value="ECO:0007669"/>
    <property type="project" value="TreeGrafter"/>
</dbReference>
<dbReference type="EMBL" id="CP037900">
    <property type="protein sequence ID" value="QBP09284.1"/>
    <property type="molecule type" value="Genomic_DNA"/>
</dbReference>
<dbReference type="GO" id="GO:0016639">
    <property type="term" value="F:oxidoreductase activity, acting on the CH-NH2 group of donors, NAD or NADP as acceptor"/>
    <property type="evidence" value="ECO:0007669"/>
    <property type="project" value="InterPro"/>
</dbReference>
<evidence type="ECO:0000313" key="2">
    <source>
        <dbReference type="EMBL" id="QBP09284.1"/>
    </source>
</evidence>
<dbReference type="AlphaFoldDB" id="A0A482IQG8"/>
<feature type="compositionally biased region" description="Low complexity" evidence="1">
    <location>
        <begin position="1"/>
        <end position="21"/>
    </location>
</feature>
<dbReference type="InterPro" id="IPR036291">
    <property type="entry name" value="NAD(P)-bd_dom_sf"/>
</dbReference>
<dbReference type="RefSeq" id="WP_024569182.1">
    <property type="nucleotide sequence ID" value="NZ_CP037900.1"/>
</dbReference>
<dbReference type="InterPro" id="IPR003462">
    <property type="entry name" value="ODC_Mu_crystall"/>
</dbReference>
<dbReference type="InterPro" id="IPR023866">
    <property type="entry name" value="SbnB"/>
</dbReference>
<dbReference type="SUPFAM" id="SSF51735">
    <property type="entry name" value="NAD(P)-binding Rossmann-fold domains"/>
    <property type="match status" value="1"/>
</dbReference>
<evidence type="ECO:0000313" key="3">
    <source>
        <dbReference type="Proteomes" id="UP000253772"/>
    </source>
</evidence>
<proteinExistence type="predicted"/>
<dbReference type="GO" id="GO:0019290">
    <property type="term" value="P:siderophore biosynthetic process"/>
    <property type="evidence" value="ECO:0007669"/>
    <property type="project" value="InterPro"/>
</dbReference>
<dbReference type="NCBIfam" id="TIGR03944">
    <property type="entry name" value="dehyd_SbnB_fam"/>
    <property type="match status" value="1"/>
</dbReference>
<reference evidence="2 3" key="1">
    <citation type="submission" date="2019-03" db="EMBL/GenBank/DDBJ databases">
        <title>Comparative insights into the high quality Complete genome sequence of highly metal resistant Cupriavidus metallidurans strain BS1 isolated from a gold-copper mine.</title>
        <authorList>
            <person name="Mazhar H.S."/>
            <person name="Rensing C."/>
        </authorList>
    </citation>
    <scope>NUCLEOTIDE SEQUENCE [LARGE SCALE GENOMIC DNA]</scope>
    <source>
        <strain evidence="2 3">BS1</strain>
    </source>
</reference>
<sequence>MTNSPTLTATASPSASNPSQTKPELRYLSRDDLIALGAGHSDAFVQAITEGLAIHARGEHVQPLKPYLRWFGADHIADRIIAMPCYIGGDNPIAGIKWIGSRQHNPARFGLERASAVIVLNDATTNYPVAIMEGGLISGMRTAAITAVATRHLARSGFTDVACIGCGPIAQMQMQTLLEQFPQIRAVHLFDLSHDAMHAMRSMLGSRFPAVGWELCGSAELAVRAADVVVTCTVTDTPYLEHAWLKTGAFVCNVSIMDVHKDVYEKVDKVIVDDWDQSNREKKIINQLVLEGRFSREQLHAELGEIVIGRKPGRERDDEIILLNPMGMALDDMVCARHFYHLALERNAGTRLPLL</sequence>
<evidence type="ECO:0000256" key="1">
    <source>
        <dbReference type="SAM" id="MobiDB-lite"/>
    </source>
</evidence>
<name>A0A482IQG8_9BURK</name>
<dbReference type="Gene3D" id="3.40.50.720">
    <property type="entry name" value="NAD(P)-binding Rossmann-like Domain"/>
    <property type="match status" value="1"/>
</dbReference>
<dbReference type="Gene3D" id="3.30.1780.10">
    <property type="entry name" value="ornithine cyclodeaminase, domain 1"/>
    <property type="match status" value="1"/>
</dbReference>
<accession>A0A482IQG8</accession>
<protein>
    <submittedName>
        <fullName evidence="2">2,3-diaminopropionate biosynthesis protein SbnB</fullName>
    </submittedName>
</protein>
<gene>
    <name evidence="2" type="primary">sbnB</name>
    <name evidence="2" type="ORF">DDF84_005680</name>
</gene>
<feature type="region of interest" description="Disordered" evidence="1">
    <location>
        <begin position="1"/>
        <end position="23"/>
    </location>
</feature>
<organism evidence="2 3">
    <name type="scientific">Cupriavidus metallidurans</name>
    <dbReference type="NCBI Taxonomy" id="119219"/>
    <lineage>
        <taxon>Bacteria</taxon>
        <taxon>Pseudomonadati</taxon>
        <taxon>Pseudomonadota</taxon>
        <taxon>Betaproteobacteria</taxon>
        <taxon>Burkholderiales</taxon>
        <taxon>Burkholderiaceae</taxon>
        <taxon>Cupriavidus</taxon>
    </lineage>
</organism>
<dbReference type="PIRSF" id="PIRSF001439">
    <property type="entry name" value="CryM"/>
    <property type="match status" value="1"/>
</dbReference>
<dbReference type="Proteomes" id="UP000253772">
    <property type="component" value="Chromosome c1"/>
</dbReference>
<dbReference type="InterPro" id="IPR023401">
    <property type="entry name" value="ODC_N"/>
</dbReference>